<dbReference type="OrthoDB" id="2506645at2759"/>
<protein>
    <submittedName>
        <fullName evidence="1 2">Uncharacterized protein</fullName>
    </submittedName>
</protein>
<dbReference type="EnsemblFungi" id="PTTG_03929-t43_1">
    <property type="protein sequence ID" value="PTTG_03929-t43_1-p1"/>
    <property type="gene ID" value="PTTG_03929"/>
</dbReference>
<evidence type="ECO:0000313" key="2">
    <source>
        <dbReference type="EnsemblFungi" id="PTTG_03929-t43_1-p1"/>
    </source>
</evidence>
<evidence type="ECO:0000313" key="1">
    <source>
        <dbReference type="EMBL" id="OAV92303.1"/>
    </source>
</evidence>
<dbReference type="AlphaFoldDB" id="A0A180GK17"/>
<keyword evidence="3" id="KW-1185">Reference proteome</keyword>
<accession>A0A180GK17</accession>
<sequence length="177" mass="20080">MSSLNLIVKWLTDQGNYDLWRNSTVSKQEVAEQINAYLTANGAEDRQWRGIKQQVSLEQKFCRALAWQNQTGQGILDKANELARQLGDNPDDGNAKDILADAVTRTEAELRKICKYYYELEPIMIDRPSAIPLDSQELGDQDKNLAGALNLEPIQEGTTTPPEWILWVRQPRGKLSH</sequence>
<reference evidence="1" key="1">
    <citation type="submission" date="2009-11" db="EMBL/GenBank/DDBJ databases">
        <authorList>
            <consortium name="The Broad Institute Genome Sequencing Platform"/>
            <person name="Ward D."/>
            <person name="Feldgarden M."/>
            <person name="Earl A."/>
            <person name="Young S.K."/>
            <person name="Zeng Q."/>
            <person name="Koehrsen M."/>
            <person name="Alvarado L."/>
            <person name="Berlin A."/>
            <person name="Bochicchio J."/>
            <person name="Borenstein D."/>
            <person name="Chapman S.B."/>
            <person name="Chen Z."/>
            <person name="Engels R."/>
            <person name="Freedman E."/>
            <person name="Gellesch M."/>
            <person name="Goldberg J."/>
            <person name="Griggs A."/>
            <person name="Gujja S."/>
            <person name="Heilman E."/>
            <person name="Heiman D."/>
            <person name="Hepburn T."/>
            <person name="Howarth C."/>
            <person name="Jen D."/>
            <person name="Larson L."/>
            <person name="Lewis B."/>
            <person name="Mehta T."/>
            <person name="Park D."/>
            <person name="Pearson M."/>
            <person name="Roberts A."/>
            <person name="Saif S."/>
            <person name="Shea T."/>
            <person name="Shenoy N."/>
            <person name="Sisk P."/>
            <person name="Stolte C."/>
            <person name="Sykes S."/>
            <person name="Thomson T."/>
            <person name="Walk T."/>
            <person name="White J."/>
            <person name="Yandava C."/>
            <person name="Izard J."/>
            <person name="Baranova O.V."/>
            <person name="Blanton J.M."/>
            <person name="Tanner A.C."/>
            <person name="Dewhirst F.E."/>
            <person name="Haas B."/>
            <person name="Nusbaum C."/>
            <person name="Birren B."/>
        </authorList>
    </citation>
    <scope>NUCLEOTIDE SEQUENCE [LARGE SCALE GENOMIC DNA]</scope>
    <source>
        <strain evidence="1">1-1 BBBD Race 1</strain>
    </source>
</reference>
<evidence type="ECO:0000313" key="3">
    <source>
        <dbReference type="Proteomes" id="UP000005240"/>
    </source>
</evidence>
<proteinExistence type="predicted"/>
<reference evidence="1" key="2">
    <citation type="submission" date="2016-05" db="EMBL/GenBank/DDBJ databases">
        <title>Comparative analysis highlights variable genome content of wheat rusts and divergence of the mating loci.</title>
        <authorList>
            <person name="Cuomo C.A."/>
            <person name="Bakkeren G."/>
            <person name="Szabo L."/>
            <person name="Khalil H."/>
            <person name="Joly D."/>
            <person name="Goldberg J."/>
            <person name="Young S."/>
            <person name="Zeng Q."/>
            <person name="Fellers J."/>
        </authorList>
    </citation>
    <scope>NUCLEOTIDE SEQUENCE [LARGE SCALE GENOMIC DNA]</scope>
    <source>
        <strain evidence="1">1-1 BBBD Race 1</strain>
    </source>
</reference>
<organism evidence="1">
    <name type="scientific">Puccinia triticina (isolate 1-1 / race 1 (BBBD))</name>
    <name type="common">Brown leaf rust fungus</name>
    <dbReference type="NCBI Taxonomy" id="630390"/>
    <lineage>
        <taxon>Eukaryota</taxon>
        <taxon>Fungi</taxon>
        <taxon>Dikarya</taxon>
        <taxon>Basidiomycota</taxon>
        <taxon>Pucciniomycotina</taxon>
        <taxon>Pucciniomycetes</taxon>
        <taxon>Pucciniales</taxon>
        <taxon>Pucciniaceae</taxon>
        <taxon>Puccinia</taxon>
    </lineage>
</organism>
<dbReference type="PANTHER" id="PTHR33324">
    <property type="entry name" value="EXPRESSED PROTEIN"/>
    <property type="match status" value="1"/>
</dbReference>
<dbReference type="Proteomes" id="UP000005240">
    <property type="component" value="Unassembled WGS sequence"/>
</dbReference>
<gene>
    <name evidence="1" type="ORF">PTTG_03929</name>
</gene>
<name>A0A180GK17_PUCT1</name>
<reference evidence="2 3" key="3">
    <citation type="journal article" date="2017" name="G3 (Bethesda)">
        <title>Comparative analysis highlights variable genome content of wheat rusts and divergence of the mating loci.</title>
        <authorList>
            <person name="Cuomo C.A."/>
            <person name="Bakkeren G."/>
            <person name="Khalil H.B."/>
            <person name="Panwar V."/>
            <person name="Joly D."/>
            <person name="Linning R."/>
            <person name="Sakthikumar S."/>
            <person name="Song X."/>
            <person name="Adiconis X."/>
            <person name="Fan L."/>
            <person name="Goldberg J.M."/>
            <person name="Levin J.Z."/>
            <person name="Young S."/>
            <person name="Zeng Q."/>
            <person name="Anikster Y."/>
            <person name="Bruce M."/>
            <person name="Wang M."/>
            <person name="Yin C."/>
            <person name="McCallum B."/>
            <person name="Szabo L.J."/>
            <person name="Hulbert S."/>
            <person name="Chen X."/>
            <person name="Fellers J.P."/>
        </authorList>
    </citation>
    <scope>NUCLEOTIDE SEQUENCE</scope>
    <source>
        <strain evidence="2">isolate 1-1 / race 1 (BBBD)</strain>
        <strain evidence="3">Isolate 1-1 / race 1 (BBBD)</strain>
    </source>
</reference>
<dbReference type="PANTHER" id="PTHR33324:SF2">
    <property type="entry name" value="MYB_SANT-LIKE DNA-BINDING DOMAIN-CONTAINING PROTEIN"/>
    <property type="match status" value="1"/>
</dbReference>
<reference evidence="2" key="4">
    <citation type="submission" date="2025-05" db="UniProtKB">
        <authorList>
            <consortium name="EnsemblFungi"/>
        </authorList>
    </citation>
    <scope>IDENTIFICATION</scope>
    <source>
        <strain evidence="2">isolate 1-1 / race 1 (BBBD)</strain>
    </source>
</reference>
<dbReference type="EMBL" id="ADAS02000066">
    <property type="protein sequence ID" value="OAV92303.1"/>
    <property type="molecule type" value="Genomic_DNA"/>
</dbReference>